<keyword evidence="5" id="KW-0325">Glycoprotein</keyword>
<evidence type="ECO:0000256" key="5">
    <source>
        <dbReference type="ARBA" id="ARBA00023180"/>
    </source>
</evidence>
<dbReference type="InterPro" id="IPR001563">
    <property type="entry name" value="Peptidase_S10"/>
</dbReference>
<gene>
    <name evidence="6" type="ORF">XA68_17448</name>
</gene>
<evidence type="ECO:0000256" key="2">
    <source>
        <dbReference type="ARBA" id="ARBA00022645"/>
    </source>
</evidence>
<sequence length="537" mass="59794">MKSTRQPNDMNYFFWYFPAQEKPEKSPVVVWLNGGPGATDILGIFAENGPCKIDKDLKQVPNPNSWNKKYNMLYVDQPMHVGYSYDQPTRGFFHPENGTFQALGPNDKPPPFKEEFIGTFSSQDPQSTANTTLNAARHFWNLMQVLTRDFLKDQPSDGTLSIWAESFGGHYSPVFARFTQDQNIRIAKGKLNDSITLDLSTVGIMNGCVDTETEILSRPEFAFDTNTYGIQHISKEERDAARELFSKPGGCRDMLRQCNRLGASKDVAFVGRNDEVNKACSEAERFCSEKVDGAYFKQPTKRSTFDITQCVFSTDVPNENFRRYLNSQKVIDALQLPVNLTEFSRTCFEEFEKTGDGVRRHMPAIASLLDLGIPIAMVYGDRDWICNWRGQVSKAIKHTQADRFFNHSGYTDIEDDGKVVGQVRQQGLLSFTRLFQASHFASASQPESSFTVFDRAMQNKDIATGKIDVDAGFATEGSVDSTVASERPALLAPVCSLLSIGETCAKNQIEAVVNGTAAIKDGIVTSPQLPPGICPTS</sequence>
<reference evidence="6 7" key="2">
    <citation type="journal article" date="2017" name="Sci. Rep.">
        <title>Ant-infecting Ophiocordyceps genomes reveal a high diversity of potential behavioral manipulation genes and a possible major role for enterotoxins.</title>
        <authorList>
            <person name="de Bekker C."/>
            <person name="Ohm R.A."/>
            <person name="Evans H.C."/>
            <person name="Brachmann A."/>
            <person name="Hughes D.P."/>
        </authorList>
    </citation>
    <scope>NUCLEOTIDE SEQUENCE [LARGE SCALE GENOMIC DNA]</scope>
    <source>
        <strain evidence="6 7">SC16a</strain>
    </source>
</reference>
<protein>
    <recommendedName>
        <fullName evidence="8">Carboxypeptidase</fullName>
    </recommendedName>
</protein>
<dbReference type="STRING" id="268505.A0A2A9PKQ7"/>
<evidence type="ECO:0008006" key="8">
    <source>
        <dbReference type="Google" id="ProtNLM"/>
    </source>
</evidence>
<dbReference type="GO" id="GO:0000324">
    <property type="term" value="C:fungal-type vacuole"/>
    <property type="evidence" value="ECO:0007669"/>
    <property type="project" value="TreeGrafter"/>
</dbReference>
<dbReference type="Gene3D" id="3.40.50.1820">
    <property type="entry name" value="alpha/beta hydrolase"/>
    <property type="match status" value="1"/>
</dbReference>
<dbReference type="GO" id="GO:0006508">
    <property type="term" value="P:proteolysis"/>
    <property type="evidence" value="ECO:0007669"/>
    <property type="project" value="UniProtKB-KW"/>
</dbReference>
<keyword evidence="3" id="KW-0645">Protease</keyword>
<dbReference type="EMBL" id="LAZP02000073">
    <property type="protein sequence ID" value="PFH61396.1"/>
    <property type="molecule type" value="Genomic_DNA"/>
</dbReference>
<proteinExistence type="inferred from homology"/>
<name>A0A2A9PKQ7_OPHUN</name>
<dbReference type="PANTHER" id="PTHR11802">
    <property type="entry name" value="SERINE PROTEASE FAMILY S10 SERINE CARBOXYPEPTIDASE"/>
    <property type="match status" value="1"/>
</dbReference>
<dbReference type="PRINTS" id="PR00724">
    <property type="entry name" value="CRBOXYPTASEC"/>
</dbReference>
<dbReference type="GO" id="GO:0004185">
    <property type="term" value="F:serine-type carboxypeptidase activity"/>
    <property type="evidence" value="ECO:0007669"/>
    <property type="project" value="InterPro"/>
</dbReference>
<reference evidence="6 7" key="1">
    <citation type="journal article" date="2015" name="BMC Genomics">
        <title>Gene expression during zombie ant biting behavior reflects the complexity underlying fungal parasitic behavioral manipulation.</title>
        <authorList>
            <person name="de Bekker C."/>
            <person name="Ohm R.A."/>
            <person name="Loreto R.G."/>
            <person name="Sebastian A."/>
            <person name="Albert I."/>
            <person name="Merrow M."/>
            <person name="Brachmann A."/>
            <person name="Hughes D.P."/>
        </authorList>
    </citation>
    <scope>NUCLEOTIDE SEQUENCE [LARGE SCALE GENOMIC DNA]</scope>
    <source>
        <strain evidence="6 7">SC16a</strain>
    </source>
</reference>
<comment type="similarity">
    <text evidence="1">Belongs to the peptidase S10 family.</text>
</comment>
<comment type="caution">
    <text evidence="6">The sequence shown here is derived from an EMBL/GenBank/DDBJ whole genome shotgun (WGS) entry which is preliminary data.</text>
</comment>
<dbReference type="OrthoDB" id="443318at2759"/>
<dbReference type="Pfam" id="PF00450">
    <property type="entry name" value="Peptidase_S10"/>
    <property type="match status" value="1"/>
</dbReference>
<evidence type="ECO:0000256" key="1">
    <source>
        <dbReference type="ARBA" id="ARBA00009431"/>
    </source>
</evidence>
<evidence type="ECO:0000313" key="6">
    <source>
        <dbReference type="EMBL" id="PFH61396.1"/>
    </source>
</evidence>
<evidence type="ECO:0000256" key="4">
    <source>
        <dbReference type="ARBA" id="ARBA00022801"/>
    </source>
</evidence>
<evidence type="ECO:0000313" key="7">
    <source>
        <dbReference type="Proteomes" id="UP000037136"/>
    </source>
</evidence>
<dbReference type="PANTHER" id="PTHR11802:SF404">
    <property type="entry name" value="CARBOXYPEPTIDASE"/>
    <property type="match status" value="1"/>
</dbReference>
<evidence type="ECO:0000256" key="3">
    <source>
        <dbReference type="ARBA" id="ARBA00022670"/>
    </source>
</evidence>
<dbReference type="SUPFAM" id="SSF53474">
    <property type="entry name" value="alpha/beta-Hydrolases"/>
    <property type="match status" value="1"/>
</dbReference>
<dbReference type="InterPro" id="IPR029058">
    <property type="entry name" value="AB_hydrolase_fold"/>
</dbReference>
<dbReference type="Proteomes" id="UP000037136">
    <property type="component" value="Unassembled WGS sequence"/>
</dbReference>
<keyword evidence="2" id="KW-0121">Carboxypeptidase</keyword>
<keyword evidence="7" id="KW-1185">Reference proteome</keyword>
<keyword evidence="4" id="KW-0378">Hydrolase</keyword>
<organism evidence="6 7">
    <name type="scientific">Ophiocordyceps unilateralis</name>
    <name type="common">Zombie-ant fungus</name>
    <name type="synonym">Torrubia unilateralis</name>
    <dbReference type="NCBI Taxonomy" id="268505"/>
    <lineage>
        <taxon>Eukaryota</taxon>
        <taxon>Fungi</taxon>
        <taxon>Dikarya</taxon>
        <taxon>Ascomycota</taxon>
        <taxon>Pezizomycotina</taxon>
        <taxon>Sordariomycetes</taxon>
        <taxon>Hypocreomycetidae</taxon>
        <taxon>Hypocreales</taxon>
        <taxon>Ophiocordycipitaceae</taxon>
        <taxon>Ophiocordyceps</taxon>
    </lineage>
</organism>
<accession>A0A2A9PKQ7</accession>
<dbReference type="AlphaFoldDB" id="A0A2A9PKQ7"/>